<gene>
    <name evidence="10" type="primary">g71</name>
</gene>
<sequence>MFSIWQCSFAPIVLGAYWLIKRQLDGQSHDLEKLPFVKFDNNDIPERYVAESEKLLHSGYNKYIKNGVPFRMRNLVDPNHHQLILPFKYLDEVKSSAQNEMSFQLFSRQAFLLDYLNAPEPIDLSTHIVRGDLNKNLAHLMQDIHAQAKLSFAESIPKCEDWTPLQPYLVIAKTIARMTSLVFAGPELCASEEWRDMMVQFTITLMQTSQLIQRKYPHHWRWIVPWVDPNARKILTIRKRCAELLSPSYQTRLAGEEKFVDGIQWLMNGKPGGNIGLLELADQQLFLSIASIHSTSASALSILYDLLERPEYIPDILEELQSVAAINKSPGWTKRSLEQLEKLDSFMKESQRVNPVGLVTVRRSAVRPYTFSDGLRIPANTHCCFPNYELNHDRDVYPDPDKFDGYRFLNLRHKVDVHKYHFAYVSESSINFGAGAHSCPGRHLASNEIKLILSELLLNYDLKWPEGQRRPPTMFHDFSSNPNPMVDILIRRKKA</sequence>
<proteinExistence type="inferred from homology"/>
<keyword evidence="6 8" id="KW-0503">Monooxygenase</keyword>
<evidence type="ECO:0000256" key="2">
    <source>
        <dbReference type="ARBA" id="ARBA00010617"/>
    </source>
</evidence>
<dbReference type="PROSITE" id="PS00086">
    <property type="entry name" value="CYTOCHROME_P450"/>
    <property type="match status" value="1"/>
</dbReference>
<comment type="cofactor">
    <cofactor evidence="1 7">
        <name>heme</name>
        <dbReference type="ChEBI" id="CHEBI:30413"/>
    </cofactor>
</comment>
<dbReference type="PRINTS" id="PR00465">
    <property type="entry name" value="EP450IV"/>
</dbReference>
<keyword evidence="7 8" id="KW-0349">Heme</keyword>
<keyword evidence="3 7" id="KW-0479">Metal-binding</keyword>
<evidence type="ECO:0000256" key="8">
    <source>
        <dbReference type="RuleBase" id="RU000461"/>
    </source>
</evidence>
<keyword evidence="9" id="KW-0732">Signal</keyword>
<evidence type="ECO:0000256" key="1">
    <source>
        <dbReference type="ARBA" id="ARBA00001971"/>
    </source>
</evidence>
<feature type="chain" id="PRO_5026832556" evidence="9">
    <location>
        <begin position="16"/>
        <end position="495"/>
    </location>
</feature>
<dbReference type="InterPro" id="IPR017972">
    <property type="entry name" value="Cyt_P450_CS"/>
</dbReference>
<evidence type="ECO:0000256" key="4">
    <source>
        <dbReference type="ARBA" id="ARBA00023002"/>
    </source>
</evidence>
<dbReference type="SUPFAM" id="SSF48264">
    <property type="entry name" value="Cytochrome P450"/>
    <property type="match status" value="1"/>
</dbReference>
<evidence type="ECO:0000256" key="9">
    <source>
        <dbReference type="SAM" id="SignalP"/>
    </source>
</evidence>
<feature type="signal peptide" evidence="9">
    <location>
        <begin position="1"/>
        <end position="15"/>
    </location>
</feature>
<dbReference type="GO" id="GO:0005506">
    <property type="term" value="F:iron ion binding"/>
    <property type="evidence" value="ECO:0007669"/>
    <property type="project" value="InterPro"/>
</dbReference>
<keyword evidence="5 7" id="KW-0408">Iron</keyword>
<protein>
    <submittedName>
        <fullName evidence="10">Cytochrome P450</fullName>
    </submittedName>
</protein>
<dbReference type="CDD" id="cd11041">
    <property type="entry name" value="CYP503A1-like"/>
    <property type="match status" value="1"/>
</dbReference>
<comment type="similarity">
    <text evidence="2 8">Belongs to the cytochrome P450 family.</text>
</comment>
<dbReference type="AlphaFoldDB" id="A0A6M6ID75"/>
<reference evidence="10" key="2">
    <citation type="submission" date="2020-05" db="EMBL/GenBank/DDBJ databases">
        <authorList>
            <person name="Lan N."/>
        </authorList>
    </citation>
    <scope>NUCLEOTIDE SEQUENCE</scope>
    <source>
        <strain evidence="10">TTI-00885</strain>
    </source>
</reference>
<dbReference type="EMBL" id="MT459796">
    <property type="protein sequence ID" value="QJY30857.1"/>
    <property type="molecule type" value="Genomic_DNA"/>
</dbReference>
<dbReference type="Pfam" id="PF00067">
    <property type="entry name" value="p450"/>
    <property type="match status" value="1"/>
</dbReference>
<dbReference type="Gene3D" id="1.10.630.10">
    <property type="entry name" value="Cytochrome P450"/>
    <property type="match status" value="1"/>
</dbReference>
<feature type="binding site" description="axial binding residue" evidence="7">
    <location>
        <position position="439"/>
    </location>
    <ligand>
        <name>heme</name>
        <dbReference type="ChEBI" id="CHEBI:30413"/>
    </ligand>
    <ligandPart>
        <name>Fe</name>
        <dbReference type="ChEBI" id="CHEBI:18248"/>
    </ligandPart>
</feature>
<dbReference type="InterPro" id="IPR001128">
    <property type="entry name" value="Cyt_P450"/>
</dbReference>
<organism evidence="10">
    <name type="scientific">Discosia rubi</name>
    <dbReference type="NCBI Taxonomy" id="2502037"/>
    <lineage>
        <taxon>Eukaryota</taxon>
        <taxon>Fungi</taxon>
        <taxon>Dikarya</taxon>
        <taxon>Ascomycota</taxon>
        <taxon>Pezizomycotina</taxon>
        <taxon>Sordariomycetes</taxon>
        <taxon>Xylariomycetidae</taxon>
        <taxon>Amphisphaeriales</taxon>
        <taxon>Sporocadaceae</taxon>
        <taxon>Discosia</taxon>
    </lineage>
</organism>
<reference evidence="10" key="1">
    <citation type="submission" date="2020-05" db="EMBL/GenBank/DDBJ databases">
        <title>Chaetoglobosin P from Discosia rubi as a thermally sensitive antifungal against Cryptococcus neoformans.</title>
        <authorList>
            <person name="Perlatti B."/>
            <person name="Nichols C.B."/>
            <person name="Nan L."/>
            <person name="Wiemann P."/>
            <person name="Harvey C.J.B."/>
            <person name="Alspaugh J.A."/>
            <person name="Bills G.F."/>
        </authorList>
    </citation>
    <scope>NUCLEOTIDE SEQUENCE</scope>
    <source>
        <strain evidence="10">TTI-00885</strain>
    </source>
</reference>
<accession>A0A6M6ID75</accession>
<dbReference type="GO" id="GO:0016705">
    <property type="term" value="F:oxidoreductase activity, acting on paired donors, with incorporation or reduction of molecular oxygen"/>
    <property type="evidence" value="ECO:0007669"/>
    <property type="project" value="InterPro"/>
</dbReference>
<dbReference type="GO" id="GO:0020037">
    <property type="term" value="F:heme binding"/>
    <property type="evidence" value="ECO:0007669"/>
    <property type="project" value="InterPro"/>
</dbReference>
<evidence type="ECO:0000256" key="7">
    <source>
        <dbReference type="PIRSR" id="PIRSR602403-1"/>
    </source>
</evidence>
<dbReference type="PANTHER" id="PTHR46206:SF7">
    <property type="entry name" value="P450, PUTATIVE (EUROFUNG)-RELATED"/>
    <property type="match status" value="1"/>
</dbReference>
<dbReference type="PANTHER" id="PTHR46206">
    <property type="entry name" value="CYTOCHROME P450"/>
    <property type="match status" value="1"/>
</dbReference>
<evidence type="ECO:0000313" key="10">
    <source>
        <dbReference type="EMBL" id="QJY30857.1"/>
    </source>
</evidence>
<evidence type="ECO:0000256" key="3">
    <source>
        <dbReference type="ARBA" id="ARBA00022723"/>
    </source>
</evidence>
<keyword evidence="4 8" id="KW-0560">Oxidoreductase</keyword>
<dbReference type="InterPro" id="IPR036396">
    <property type="entry name" value="Cyt_P450_sf"/>
</dbReference>
<evidence type="ECO:0000256" key="5">
    <source>
        <dbReference type="ARBA" id="ARBA00023004"/>
    </source>
</evidence>
<name>A0A6M6ID75_9PEZI</name>
<dbReference type="InterPro" id="IPR002403">
    <property type="entry name" value="Cyt_P450_E_grp-IV"/>
</dbReference>
<evidence type="ECO:0000256" key="6">
    <source>
        <dbReference type="ARBA" id="ARBA00023033"/>
    </source>
</evidence>
<dbReference type="GO" id="GO:0004497">
    <property type="term" value="F:monooxygenase activity"/>
    <property type="evidence" value="ECO:0007669"/>
    <property type="project" value="UniProtKB-KW"/>
</dbReference>